<sequence length="192" mass="21954">MMNAEDDFIDYYKILQVDPDCDDRALEAAYRNLAKMFHPDHTDTADVEKFSEVVEAYRAIRDQTKREAYNVIYSRHTGYEFSVSQNDVPFHSSTLSDAEAHARILNFLYRSRRENAQDAGVGRYFVQEMLGCSDESFEFHLWYLKAKGYIETTEQGTLAITIDGVDHVITTARTAARDPLRITRTDSADGGT</sequence>
<accession>A0A5B8S260</accession>
<feature type="domain" description="J" evidence="2">
    <location>
        <begin position="10"/>
        <end position="73"/>
    </location>
</feature>
<reference evidence="3 4" key="1">
    <citation type="journal article" date="2013" name="J. Microbiol. Biotechnol.">
        <title>Novosphingobium ginsenosidimutans sp. nov., with the ability to convert ginsenoside.</title>
        <authorList>
            <person name="Kim J.K."/>
            <person name="He D."/>
            <person name="Liu Q.M."/>
            <person name="Park H.Y."/>
            <person name="Jung M.S."/>
            <person name="Yoon M.H."/>
            <person name="Kim S.C."/>
            <person name="Im W.T."/>
        </authorList>
    </citation>
    <scope>NUCLEOTIDE SEQUENCE [LARGE SCALE GENOMIC DNA]</scope>
    <source>
        <strain evidence="3 4">FW-6</strain>
    </source>
</reference>
<dbReference type="InterPro" id="IPR051938">
    <property type="entry name" value="Apopto_cytoskel_mod"/>
</dbReference>
<dbReference type="SMART" id="SM00271">
    <property type="entry name" value="DnaJ"/>
    <property type="match status" value="1"/>
</dbReference>
<dbReference type="SUPFAM" id="SSF46565">
    <property type="entry name" value="Chaperone J-domain"/>
    <property type="match status" value="1"/>
</dbReference>
<evidence type="ECO:0000256" key="1">
    <source>
        <dbReference type="ARBA" id="ARBA00023186"/>
    </source>
</evidence>
<dbReference type="PANTHER" id="PTHR44145">
    <property type="entry name" value="DNAJ HOMOLOG SUBFAMILY A MEMBER 3, MITOCHONDRIAL"/>
    <property type="match status" value="1"/>
</dbReference>
<dbReference type="EMBL" id="CP042345">
    <property type="protein sequence ID" value="QEA15606.1"/>
    <property type="molecule type" value="Genomic_DNA"/>
</dbReference>
<evidence type="ECO:0000313" key="4">
    <source>
        <dbReference type="Proteomes" id="UP000321172"/>
    </source>
</evidence>
<dbReference type="Gene3D" id="1.10.287.110">
    <property type="entry name" value="DnaJ domain"/>
    <property type="match status" value="1"/>
</dbReference>
<dbReference type="AlphaFoldDB" id="A0A5B8S260"/>
<keyword evidence="4" id="KW-1185">Reference proteome</keyword>
<gene>
    <name evidence="3" type="ORF">FRF71_05345</name>
</gene>
<evidence type="ECO:0000259" key="2">
    <source>
        <dbReference type="PROSITE" id="PS50076"/>
    </source>
</evidence>
<dbReference type="Proteomes" id="UP000321172">
    <property type="component" value="Chromosome"/>
</dbReference>
<dbReference type="PANTHER" id="PTHR44145:SF3">
    <property type="entry name" value="DNAJ HOMOLOG SUBFAMILY A MEMBER 3, MITOCHONDRIAL"/>
    <property type="match status" value="1"/>
</dbReference>
<dbReference type="KEGG" id="ngf:FRF71_05345"/>
<evidence type="ECO:0000313" key="3">
    <source>
        <dbReference type="EMBL" id="QEA15606.1"/>
    </source>
</evidence>
<dbReference type="CDD" id="cd06257">
    <property type="entry name" value="DnaJ"/>
    <property type="match status" value="1"/>
</dbReference>
<dbReference type="Pfam" id="PF00226">
    <property type="entry name" value="DnaJ"/>
    <property type="match status" value="1"/>
</dbReference>
<organism evidence="3 4">
    <name type="scientific">Novosphingobium ginsenosidimutans</name>
    <dbReference type="NCBI Taxonomy" id="1176536"/>
    <lineage>
        <taxon>Bacteria</taxon>
        <taxon>Pseudomonadati</taxon>
        <taxon>Pseudomonadota</taxon>
        <taxon>Alphaproteobacteria</taxon>
        <taxon>Sphingomonadales</taxon>
        <taxon>Sphingomonadaceae</taxon>
        <taxon>Novosphingobium</taxon>
    </lineage>
</organism>
<name>A0A5B8S260_9SPHN</name>
<protein>
    <submittedName>
        <fullName evidence="3">Molecular chaperone DnaJ</fullName>
    </submittedName>
</protein>
<dbReference type="InterPro" id="IPR036869">
    <property type="entry name" value="J_dom_sf"/>
</dbReference>
<dbReference type="OrthoDB" id="9779889at2"/>
<proteinExistence type="predicted"/>
<dbReference type="InterPro" id="IPR001623">
    <property type="entry name" value="DnaJ_domain"/>
</dbReference>
<dbReference type="PROSITE" id="PS50076">
    <property type="entry name" value="DNAJ_2"/>
    <property type="match status" value="1"/>
</dbReference>
<keyword evidence="1" id="KW-0143">Chaperone</keyword>